<dbReference type="Proteomes" id="UP001219934">
    <property type="component" value="Unassembled WGS sequence"/>
</dbReference>
<keyword evidence="1" id="KW-0460">Magnesium</keyword>
<comment type="caution">
    <text evidence="3">The sequence shown here is derived from an EMBL/GenBank/DDBJ whole genome shotgun (WGS) entry which is preliminary data.</text>
</comment>
<name>A0AAD6F405_9TELE</name>
<organism evidence="3 4">
    <name type="scientific">Pogonophryne albipinna</name>
    <dbReference type="NCBI Taxonomy" id="1090488"/>
    <lineage>
        <taxon>Eukaryota</taxon>
        <taxon>Metazoa</taxon>
        <taxon>Chordata</taxon>
        <taxon>Craniata</taxon>
        <taxon>Vertebrata</taxon>
        <taxon>Euteleostomi</taxon>
        <taxon>Actinopterygii</taxon>
        <taxon>Neopterygii</taxon>
        <taxon>Teleostei</taxon>
        <taxon>Neoteleostei</taxon>
        <taxon>Acanthomorphata</taxon>
        <taxon>Eupercaria</taxon>
        <taxon>Perciformes</taxon>
        <taxon>Notothenioidei</taxon>
        <taxon>Pogonophryne</taxon>
    </lineage>
</organism>
<dbReference type="InterPro" id="IPR004014">
    <property type="entry name" value="ATPase_P-typ_cation-transptr_N"/>
</dbReference>
<evidence type="ECO:0000256" key="1">
    <source>
        <dbReference type="ARBA" id="ARBA00022842"/>
    </source>
</evidence>
<keyword evidence="4" id="KW-1185">Reference proteome</keyword>
<proteinExistence type="predicted"/>
<dbReference type="EMBL" id="JAPTMU010000251">
    <property type="protein sequence ID" value="KAJ4919815.1"/>
    <property type="molecule type" value="Genomic_DNA"/>
</dbReference>
<evidence type="ECO:0000313" key="3">
    <source>
        <dbReference type="EMBL" id="KAJ4919815.1"/>
    </source>
</evidence>
<protein>
    <recommendedName>
        <fullName evidence="2">Cation-transporting P-type ATPase N-terminal domain-containing protein</fullName>
    </recommendedName>
</protein>
<evidence type="ECO:0000313" key="4">
    <source>
        <dbReference type="Proteomes" id="UP001219934"/>
    </source>
</evidence>
<dbReference type="InterPro" id="IPR023298">
    <property type="entry name" value="ATPase_P-typ_TM_dom_sf"/>
</dbReference>
<dbReference type="SUPFAM" id="SSF81665">
    <property type="entry name" value="Calcium ATPase, transmembrane domain M"/>
    <property type="match status" value="1"/>
</dbReference>
<dbReference type="Pfam" id="PF00690">
    <property type="entry name" value="Cation_ATPase_N"/>
    <property type="match status" value="1"/>
</dbReference>
<evidence type="ECO:0000259" key="2">
    <source>
        <dbReference type="Pfam" id="PF00690"/>
    </source>
</evidence>
<accession>A0AAD6F405</accession>
<dbReference type="AlphaFoldDB" id="A0AAD6F405"/>
<feature type="domain" description="Cation-transporting P-type ATPase N-terminal" evidence="2">
    <location>
        <begin position="96"/>
        <end position="149"/>
    </location>
</feature>
<sequence length="170" mass="18815">MKEVVVEAPGCCSVTAWSYSSSLQSMSSAGVQLVFAECGDRLVLSPPQINVLGLRGEESVSSAKMTLIFSVLQLSERQLFSEDETMVPVLTSRKASELPVNEVVCVLQADLQVGLVEEEVNRRRAYHGWNEFDIGEEEPLWRKYISQVTPPNSVQFGNVPKSCFLWASLS</sequence>
<reference evidence="3" key="1">
    <citation type="submission" date="2022-11" db="EMBL/GenBank/DDBJ databases">
        <title>Chromosome-level genome of Pogonophryne albipinna.</title>
        <authorList>
            <person name="Jo E."/>
        </authorList>
    </citation>
    <scope>NUCLEOTIDE SEQUENCE</scope>
    <source>
        <strain evidence="3">SGF0006</strain>
        <tissue evidence="3">Muscle</tissue>
    </source>
</reference>
<gene>
    <name evidence="3" type="ORF">JOQ06_029482</name>
</gene>